<accession>A0A2K8T7H9</accession>
<dbReference type="EMBL" id="CP024791">
    <property type="protein sequence ID" value="AUB43647.1"/>
    <property type="molecule type" value="Genomic_DNA"/>
</dbReference>
<dbReference type="KEGG" id="nfl:COO91_09828"/>
<evidence type="ECO:0000313" key="1">
    <source>
        <dbReference type="EMBL" id="AUB43647.1"/>
    </source>
</evidence>
<proteinExistence type="predicted"/>
<dbReference type="SUPFAM" id="SSF54171">
    <property type="entry name" value="DNA-binding domain"/>
    <property type="match status" value="1"/>
</dbReference>
<dbReference type="AlphaFoldDB" id="A0A2K8T7H9"/>
<dbReference type="Proteomes" id="UP000232003">
    <property type="component" value="Plasmid pNFSY06"/>
</dbReference>
<keyword evidence="2" id="KW-1185">Reference proteome</keyword>
<organism evidence="1 2">
    <name type="scientific">Nostoc flagelliforme CCNUN1</name>
    <dbReference type="NCBI Taxonomy" id="2038116"/>
    <lineage>
        <taxon>Bacteria</taxon>
        <taxon>Bacillati</taxon>
        <taxon>Cyanobacteriota</taxon>
        <taxon>Cyanophyceae</taxon>
        <taxon>Nostocales</taxon>
        <taxon>Nostocaceae</taxon>
        <taxon>Nostoc</taxon>
    </lineage>
</organism>
<name>A0A2K8T7H9_9NOSO</name>
<gene>
    <name evidence="1" type="ORF">COO91_09828</name>
</gene>
<keyword evidence="1" id="KW-0614">Plasmid</keyword>
<dbReference type="GO" id="GO:0003700">
    <property type="term" value="F:DNA-binding transcription factor activity"/>
    <property type="evidence" value="ECO:0007669"/>
    <property type="project" value="InterPro"/>
</dbReference>
<dbReference type="InterPro" id="IPR036955">
    <property type="entry name" value="AP2/ERF_dom_sf"/>
</dbReference>
<reference evidence="1 2" key="1">
    <citation type="submission" date="2017-11" db="EMBL/GenBank/DDBJ databases">
        <title>Complete genome of a free-living desiccation-tolerant cyanobacterium and its photosynthetic adaptation to extreme terrestrial habitat.</title>
        <authorList>
            <person name="Shang J."/>
        </authorList>
    </citation>
    <scope>NUCLEOTIDE SEQUENCE [LARGE SCALE GENOMIC DNA]</scope>
    <source>
        <strain evidence="1 2">CCNUN1</strain>
        <plasmid evidence="2">pnfsy06</plasmid>
    </source>
</reference>
<dbReference type="Gene3D" id="3.30.730.10">
    <property type="entry name" value="AP2/ERF domain"/>
    <property type="match status" value="1"/>
</dbReference>
<evidence type="ECO:0000313" key="2">
    <source>
        <dbReference type="Proteomes" id="UP000232003"/>
    </source>
</evidence>
<dbReference type="InterPro" id="IPR016177">
    <property type="entry name" value="DNA-bd_dom_sf"/>
</dbReference>
<sequence>MGLDMSLEIHHFNSNTFDHRRENLKASTRQQIQMNRGKHYNNKSGFKGVVVCNNWTGKFRAQTTVNRQPIIIGYFDTPEDAYQAYCDYVQPIHGEFFKRA</sequence>
<geneLocation type="plasmid" evidence="2">
    <name>pnfsy06</name>
</geneLocation>
<dbReference type="GO" id="GO:0003677">
    <property type="term" value="F:DNA binding"/>
    <property type="evidence" value="ECO:0007669"/>
    <property type="project" value="InterPro"/>
</dbReference>
<protein>
    <submittedName>
        <fullName evidence="1">Pathogenesis-related transcriptional factor and ERF</fullName>
    </submittedName>
</protein>